<keyword evidence="6" id="KW-0769">Symport</keyword>
<keyword evidence="8" id="KW-0915">Sodium</keyword>
<evidence type="ECO:0000256" key="5">
    <source>
        <dbReference type="ARBA" id="ARBA00022692"/>
    </source>
</evidence>
<evidence type="ECO:0000256" key="7">
    <source>
        <dbReference type="ARBA" id="ARBA00022989"/>
    </source>
</evidence>
<organism evidence="13">
    <name type="scientific">marine metagenome</name>
    <dbReference type="NCBI Taxonomy" id="408172"/>
    <lineage>
        <taxon>unclassified sequences</taxon>
        <taxon>metagenomes</taxon>
        <taxon>ecological metagenomes</taxon>
    </lineage>
</organism>
<dbReference type="Gene3D" id="1.20.1730.10">
    <property type="entry name" value="Sodium/glucose cotransporter"/>
    <property type="match status" value="1"/>
</dbReference>
<dbReference type="PANTHER" id="PTHR48086:SF3">
    <property type="entry name" value="SODIUM_PROLINE SYMPORTER"/>
    <property type="match status" value="1"/>
</dbReference>
<name>A0A382F8U0_9ZZZZ</name>
<evidence type="ECO:0000256" key="10">
    <source>
        <dbReference type="ARBA" id="ARBA00023136"/>
    </source>
</evidence>
<reference evidence="13" key="1">
    <citation type="submission" date="2018-05" db="EMBL/GenBank/DDBJ databases">
        <authorList>
            <person name="Lanie J.A."/>
            <person name="Ng W.-L."/>
            <person name="Kazmierczak K.M."/>
            <person name="Andrzejewski T.M."/>
            <person name="Davidsen T.M."/>
            <person name="Wayne K.J."/>
            <person name="Tettelin H."/>
            <person name="Glass J.I."/>
            <person name="Rusch D."/>
            <person name="Podicherti R."/>
            <person name="Tsui H.-C.T."/>
            <person name="Winkler M.E."/>
        </authorList>
    </citation>
    <scope>NUCLEOTIDE SEQUENCE</scope>
</reference>
<dbReference type="Pfam" id="PF00474">
    <property type="entry name" value="SSF"/>
    <property type="match status" value="1"/>
</dbReference>
<keyword evidence="7 12" id="KW-1133">Transmembrane helix</keyword>
<keyword evidence="4" id="KW-1003">Cell membrane</keyword>
<comment type="similarity">
    <text evidence="2">Belongs to the sodium:solute symporter (SSF) (TC 2.A.21) family.</text>
</comment>
<keyword evidence="3" id="KW-0813">Transport</keyword>
<dbReference type="AlphaFoldDB" id="A0A382F8U0"/>
<evidence type="ECO:0000256" key="12">
    <source>
        <dbReference type="SAM" id="Phobius"/>
    </source>
</evidence>
<sequence>MANKEVIITIVIYNLILIGVGLLTKNRNKTQDDFYLANRGLGPWVAALSASASSSSAWTLLGVSGAAYAWGLSAVWLIPGVLFGYYVSWTWVA</sequence>
<dbReference type="GO" id="GO:0005886">
    <property type="term" value="C:plasma membrane"/>
    <property type="evidence" value="ECO:0007669"/>
    <property type="project" value="UniProtKB-SubCell"/>
</dbReference>
<dbReference type="GO" id="GO:0006814">
    <property type="term" value="P:sodium ion transport"/>
    <property type="evidence" value="ECO:0007669"/>
    <property type="project" value="UniProtKB-KW"/>
</dbReference>
<dbReference type="InterPro" id="IPR001734">
    <property type="entry name" value="Na/solute_symporter"/>
</dbReference>
<proteinExistence type="inferred from homology"/>
<feature type="transmembrane region" description="Helical" evidence="12">
    <location>
        <begin position="6"/>
        <end position="23"/>
    </location>
</feature>
<evidence type="ECO:0008006" key="14">
    <source>
        <dbReference type="Google" id="ProtNLM"/>
    </source>
</evidence>
<keyword evidence="10 12" id="KW-0472">Membrane</keyword>
<keyword evidence="5 12" id="KW-0812">Transmembrane</keyword>
<evidence type="ECO:0000256" key="4">
    <source>
        <dbReference type="ARBA" id="ARBA00022475"/>
    </source>
</evidence>
<dbReference type="PANTHER" id="PTHR48086">
    <property type="entry name" value="SODIUM/PROLINE SYMPORTER-RELATED"/>
    <property type="match status" value="1"/>
</dbReference>
<keyword evidence="9" id="KW-0406">Ion transport</keyword>
<gene>
    <name evidence="13" type="ORF">METZ01_LOCUS211916</name>
</gene>
<feature type="non-terminal residue" evidence="13">
    <location>
        <position position="93"/>
    </location>
</feature>
<protein>
    <recommendedName>
        <fullName evidence="14">Sodium/proline symporter</fullName>
    </recommendedName>
</protein>
<keyword evidence="11" id="KW-0739">Sodium transport</keyword>
<evidence type="ECO:0000256" key="1">
    <source>
        <dbReference type="ARBA" id="ARBA00004651"/>
    </source>
</evidence>
<evidence type="ECO:0000256" key="3">
    <source>
        <dbReference type="ARBA" id="ARBA00022448"/>
    </source>
</evidence>
<comment type="subcellular location">
    <subcellularLocation>
        <location evidence="1">Cell membrane</location>
        <topology evidence="1">Multi-pass membrane protein</topology>
    </subcellularLocation>
</comment>
<accession>A0A382F8U0</accession>
<dbReference type="GO" id="GO:0015293">
    <property type="term" value="F:symporter activity"/>
    <property type="evidence" value="ECO:0007669"/>
    <property type="project" value="UniProtKB-KW"/>
</dbReference>
<evidence type="ECO:0000256" key="2">
    <source>
        <dbReference type="ARBA" id="ARBA00006434"/>
    </source>
</evidence>
<evidence type="ECO:0000256" key="8">
    <source>
        <dbReference type="ARBA" id="ARBA00023053"/>
    </source>
</evidence>
<dbReference type="PROSITE" id="PS50283">
    <property type="entry name" value="NA_SOLUT_SYMP_3"/>
    <property type="match status" value="1"/>
</dbReference>
<evidence type="ECO:0000256" key="6">
    <source>
        <dbReference type="ARBA" id="ARBA00022847"/>
    </source>
</evidence>
<dbReference type="InterPro" id="IPR038377">
    <property type="entry name" value="Na/Glc_symporter_sf"/>
</dbReference>
<evidence type="ECO:0000256" key="11">
    <source>
        <dbReference type="ARBA" id="ARBA00023201"/>
    </source>
</evidence>
<feature type="transmembrane region" description="Helical" evidence="12">
    <location>
        <begin position="67"/>
        <end position="87"/>
    </location>
</feature>
<dbReference type="InterPro" id="IPR050277">
    <property type="entry name" value="Sodium:Solute_Symporter"/>
</dbReference>
<evidence type="ECO:0000313" key="13">
    <source>
        <dbReference type="EMBL" id="SVB59062.1"/>
    </source>
</evidence>
<evidence type="ECO:0000256" key="9">
    <source>
        <dbReference type="ARBA" id="ARBA00023065"/>
    </source>
</evidence>
<dbReference type="EMBL" id="UINC01048485">
    <property type="protein sequence ID" value="SVB59062.1"/>
    <property type="molecule type" value="Genomic_DNA"/>
</dbReference>